<name>A0AC34F1D4_9BILA</name>
<dbReference type="Proteomes" id="UP000887579">
    <property type="component" value="Unplaced"/>
</dbReference>
<sequence>MDDSDAESLNLNNENQQKRSPKELFDEILKSLEEYTSEKVEVLLKNKSKFLSILKTHRPLKTADYHYGLSENLLKDRALIVFEFDDKRMVRQYYKHTSGKNIWRCLKCKRLYINQLRSSITSLYLINGILLVPLDHDCTPRDAEIVMQYQKFLEEGNMQLARRMTQVVSFNFGESSLAYECYQ</sequence>
<proteinExistence type="predicted"/>
<evidence type="ECO:0000313" key="1">
    <source>
        <dbReference type="Proteomes" id="UP000887579"/>
    </source>
</evidence>
<organism evidence="1 2">
    <name type="scientific">Panagrolaimus sp. ES5</name>
    <dbReference type="NCBI Taxonomy" id="591445"/>
    <lineage>
        <taxon>Eukaryota</taxon>
        <taxon>Metazoa</taxon>
        <taxon>Ecdysozoa</taxon>
        <taxon>Nematoda</taxon>
        <taxon>Chromadorea</taxon>
        <taxon>Rhabditida</taxon>
        <taxon>Tylenchina</taxon>
        <taxon>Panagrolaimomorpha</taxon>
        <taxon>Panagrolaimoidea</taxon>
        <taxon>Panagrolaimidae</taxon>
        <taxon>Panagrolaimus</taxon>
    </lineage>
</organism>
<accession>A0AC34F1D4</accession>
<protein>
    <submittedName>
        <fullName evidence="2">Uncharacterized protein</fullName>
    </submittedName>
</protein>
<dbReference type="WBParaSite" id="ES5_v2.g10844.t1">
    <property type="protein sequence ID" value="ES5_v2.g10844.t1"/>
    <property type="gene ID" value="ES5_v2.g10844"/>
</dbReference>
<reference evidence="2" key="1">
    <citation type="submission" date="2022-11" db="UniProtKB">
        <authorList>
            <consortium name="WormBaseParasite"/>
        </authorList>
    </citation>
    <scope>IDENTIFICATION</scope>
</reference>
<evidence type="ECO:0000313" key="2">
    <source>
        <dbReference type="WBParaSite" id="ES5_v2.g10844.t1"/>
    </source>
</evidence>